<name>A0AAI8PMD1_9ACTN</name>
<proteinExistence type="predicted"/>
<reference evidence="3 4" key="1">
    <citation type="submission" date="2018-09" db="EMBL/GenBank/DDBJ databases">
        <title>Production of Trimethoprim by Streptomyces sp. 3E-1.</title>
        <authorList>
            <person name="Kang H.J."/>
            <person name="Kim S.B."/>
        </authorList>
    </citation>
    <scope>NUCLEOTIDE SEQUENCE [LARGE SCALE GENOMIC DNA]</scope>
    <source>
        <strain evidence="3 4">3E-1</strain>
    </source>
</reference>
<dbReference type="EMBL" id="CP032427">
    <property type="protein sequence ID" value="AYC38119.1"/>
    <property type="molecule type" value="Genomic_DNA"/>
</dbReference>
<feature type="transmembrane region" description="Helical" evidence="2">
    <location>
        <begin position="21"/>
        <end position="39"/>
    </location>
</feature>
<keyword evidence="2" id="KW-0472">Membrane</keyword>
<dbReference type="Proteomes" id="UP000265765">
    <property type="component" value="Chromosome"/>
</dbReference>
<gene>
    <name evidence="3" type="ORF">DWG14_02343</name>
</gene>
<protein>
    <submittedName>
        <fullName evidence="3">Uncharacterized protein</fullName>
    </submittedName>
</protein>
<keyword evidence="2" id="KW-1133">Transmembrane helix</keyword>
<keyword evidence="2" id="KW-0812">Transmembrane</keyword>
<dbReference type="AlphaFoldDB" id="A0AAI8PMD1"/>
<evidence type="ECO:0000313" key="4">
    <source>
        <dbReference type="Proteomes" id="UP000265765"/>
    </source>
</evidence>
<organism evidence="3 4">
    <name type="scientific">Streptomyces griseorubiginosus</name>
    <dbReference type="NCBI Taxonomy" id="67304"/>
    <lineage>
        <taxon>Bacteria</taxon>
        <taxon>Bacillati</taxon>
        <taxon>Actinomycetota</taxon>
        <taxon>Actinomycetes</taxon>
        <taxon>Kitasatosporales</taxon>
        <taxon>Streptomycetaceae</taxon>
        <taxon>Streptomyces</taxon>
    </lineage>
</organism>
<feature type="region of interest" description="Disordered" evidence="1">
    <location>
        <begin position="199"/>
        <end position="224"/>
    </location>
</feature>
<accession>A0AAI8PMD1</accession>
<sequence>MSSSSSRPSRIPPQARRYLTAVVVILVMLSGGYGFWLQYPAAKVGKVCSGMLPVEEILDLSGKSRLSLFGSGFKSGGDSGDVTGPADLEAHCRAGNADIHIETAAEATTQYGIYTFQRIDDVLPVPLGAGWQGFTADSGASVLLNCSNWTGRDGSGILAAVSVWDFDNTADTRLDLARAVTELAKNAAEKTGCKTKFGSESGLKSPAASAETKPAGEASGTCEGLSSTAEVRETDASVAPVEECVLVGDLQMRAEYGPFSDRSTAVSNGKYGGHDTPAGIDSSTAWTSATCQGALGIGYYHASPIEGSDRRFTSDPLTKQERADLSHFAKQSAARHGCGAPAVSPS</sequence>
<feature type="region of interest" description="Disordered" evidence="1">
    <location>
        <begin position="326"/>
        <end position="346"/>
    </location>
</feature>
<evidence type="ECO:0000313" key="3">
    <source>
        <dbReference type="EMBL" id="AYC38119.1"/>
    </source>
</evidence>
<dbReference type="KEGG" id="sge:DWG14_02343"/>
<evidence type="ECO:0000256" key="2">
    <source>
        <dbReference type="SAM" id="Phobius"/>
    </source>
</evidence>
<evidence type="ECO:0000256" key="1">
    <source>
        <dbReference type="SAM" id="MobiDB-lite"/>
    </source>
</evidence>